<dbReference type="Proteomes" id="UP000054166">
    <property type="component" value="Unassembled WGS sequence"/>
</dbReference>
<dbReference type="GO" id="GO:0005525">
    <property type="term" value="F:GTP binding"/>
    <property type="evidence" value="ECO:0007669"/>
    <property type="project" value="InterPro"/>
</dbReference>
<dbReference type="SUPFAM" id="SSF52540">
    <property type="entry name" value="P-loop containing nucleoside triphosphate hydrolases"/>
    <property type="match status" value="1"/>
</dbReference>
<dbReference type="Pfam" id="PF01926">
    <property type="entry name" value="MMR_HSR1"/>
    <property type="match status" value="1"/>
</dbReference>
<dbReference type="InterPro" id="IPR027417">
    <property type="entry name" value="P-loop_NTPase"/>
</dbReference>
<dbReference type="AlphaFoldDB" id="A0A0C3EV01"/>
<name>A0A0C3EV01_PILCF</name>
<dbReference type="OrthoDB" id="8954335at2759"/>
<evidence type="ECO:0000313" key="3">
    <source>
        <dbReference type="EMBL" id="KIM71864.1"/>
    </source>
</evidence>
<feature type="domain" description="G" evidence="2">
    <location>
        <begin position="25"/>
        <end position="91"/>
    </location>
</feature>
<feature type="coiled-coil region" evidence="1">
    <location>
        <begin position="232"/>
        <end position="285"/>
    </location>
</feature>
<evidence type="ECO:0000256" key="1">
    <source>
        <dbReference type="SAM" id="Coils"/>
    </source>
</evidence>
<dbReference type="InParanoid" id="A0A0C3EV01"/>
<dbReference type="InterPro" id="IPR006073">
    <property type="entry name" value="GTP-bd"/>
</dbReference>
<dbReference type="EMBL" id="KN833197">
    <property type="protein sequence ID" value="KIM71864.1"/>
    <property type="molecule type" value="Genomic_DNA"/>
</dbReference>
<accession>A0A0C3EV01</accession>
<dbReference type="CDD" id="cd00882">
    <property type="entry name" value="Ras_like_GTPase"/>
    <property type="match status" value="1"/>
</dbReference>
<evidence type="ECO:0000313" key="4">
    <source>
        <dbReference type="Proteomes" id="UP000054166"/>
    </source>
</evidence>
<keyword evidence="4" id="KW-1185">Reference proteome</keyword>
<evidence type="ECO:0000259" key="2">
    <source>
        <dbReference type="Pfam" id="PF01926"/>
    </source>
</evidence>
<gene>
    <name evidence="3" type="ORF">PILCRDRAFT_830090</name>
</gene>
<dbReference type="HOGENOM" id="CLU_018003_0_0_1"/>
<reference evidence="3 4" key="1">
    <citation type="submission" date="2014-04" db="EMBL/GenBank/DDBJ databases">
        <authorList>
            <consortium name="DOE Joint Genome Institute"/>
            <person name="Kuo A."/>
            <person name="Tarkka M."/>
            <person name="Buscot F."/>
            <person name="Kohler A."/>
            <person name="Nagy L.G."/>
            <person name="Floudas D."/>
            <person name="Copeland A."/>
            <person name="Barry K.W."/>
            <person name="Cichocki N."/>
            <person name="Veneault-Fourrey C."/>
            <person name="LaButti K."/>
            <person name="Lindquist E.A."/>
            <person name="Lipzen A."/>
            <person name="Lundell T."/>
            <person name="Morin E."/>
            <person name="Murat C."/>
            <person name="Sun H."/>
            <person name="Tunlid A."/>
            <person name="Henrissat B."/>
            <person name="Grigoriev I.V."/>
            <person name="Hibbett D.S."/>
            <person name="Martin F."/>
            <person name="Nordberg H.P."/>
            <person name="Cantor M.N."/>
            <person name="Hua S.X."/>
        </authorList>
    </citation>
    <scope>NUCLEOTIDE SEQUENCE [LARGE SCALE GENOMIC DNA]</scope>
    <source>
        <strain evidence="3 4">F 1598</strain>
    </source>
</reference>
<protein>
    <recommendedName>
        <fullName evidence="2">G domain-containing protein</fullName>
    </recommendedName>
</protein>
<keyword evidence="1" id="KW-0175">Coiled coil</keyword>
<dbReference type="Gene3D" id="3.40.50.300">
    <property type="entry name" value="P-loop containing nucleotide triphosphate hydrolases"/>
    <property type="match status" value="1"/>
</dbReference>
<proteinExistence type="predicted"/>
<reference evidence="4" key="2">
    <citation type="submission" date="2015-01" db="EMBL/GenBank/DDBJ databases">
        <title>Evolutionary Origins and Diversification of the Mycorrhizal Mutualists.</title>
        <authorList>
            <consortium name="DOE Joint Genome Institute"/>
            <consortium name="Mycorrhizal Genomics Consortium"/>
            <person name="Kohler A."/>
            <person name="Kuo A."/>
            <person name="Nagy L.G."/>
            <person name="Floudas D."/>
            <person name="Copeland A."/>
            <person name="Barry K.W."/>
            <person name="Cichocki N."/>
            <person name="Veneault-Fourrey C."/>
            <person name="LaButti K."/>
            <person name="Lindquist E.A."/>
            <person name="Lipzen A."/>
            <person name="Lundell T."/>
            <person name="Morin E."/>
            <person name="Murat C."/>
            <person name="Riley R."/>
            <person name="Ohm R."/>
            <person name="Sun H."/>
            <person name="Tunlid A."/>
            <person name="Henrissat B."/>
            <person name="Grigoriev I.V."/>
            <person name="Hibbett D.S."/>
            <person name="Martin F."/>
        </authorList>
    </citation>
    <scope>NUCLEOTIDE SEQUENCE [LARGE SCALE GENOMIC DNA]</scope>
    <source>
        <strain evidence="4">F 1598</strain>
    </source>
</reference>
<sequence>MSNQPPGGESSTNASQIIIPEDRIIVVMGPTGAGKSNFIDVATKQDGHTVGHKLESETSDIRAVRVDHPITGNSVVLVDTPGFDDSSKSDVEILTMIAGWLVKTYKGHFNLATIVYLHRIIDNRMSGSLQKNLLLFKSLCGQEAMPNVVIATTMWRRVWGTEGEDREARLKSAYWADMMTQGCRVERFRDTYDSAWFIIDGRFEEPAMVRVSREMVDRRLQLKQTQAGITLNNELKKLVKARKEAARKLQAQLKQQDNDLVVQQLRKTQTEIDEKIVQLNELKLSFMAQLLAFFK</sequence>
<organism evidence="3 4">
    <name type="scientific">Piloderma croceum (strain F 1598)</name>
    <dbReference type="NCBI Taxonomy" id="765440"/>
    <lineage>
        <taxon>Eukaryota</taxon>
        <taxon>Fungi</taxon>
        <taxon>Dikarya</taxon>
        <taxon>Basidiomycota</taxon>
        <taxon>Agaricomycotina</taxon>
        <taxon>Agaricomycetes</taxon>
        <taxon>Agaricomycetidae</taxon>
        <taxon>Atheliales</taxon>
        <taxon>Atheliaceae</taxon>
        <taxon>Piloderma</taxon>
    </lineage>
</organism>